<proteinExistence type="predicted"/>
<comment type="caution">
    <text evidence="2">The sequence shown here is derived from an EMBL/GenBank/DDBJ whole genome shotgun (WGS) entry which is preliminary data.</text>
</comment>
<reference evidence="2" key="1">
    <citation type="submission" date="2018-11" db="EMBL/GenBank/DDBJ databases">
        <authorList>
            <consortium name="Pathogen Informatics"/>
        </authorList>
    </citation>
    <scope>NUCLEOTIDE SEQUENCE</scope>
</reference>
<gene>
    <name evidence="2" type="ORF">PXEA_LOCUS8318</name>
</gene>
<evidence type="ECO:0000256" key="1">
    <source>
        <dbReference type="SAM" id="MobiDB-lite"/>
    </source>
</evidence>
<feature type="region of interest" description="Disordered" evidence="1">
    <location>
        <begin position="410"/>
        <end position="435"/>
    </location>
</feature>
<feature type="region of interest" description="Disordered" evidence="1">
    <location>
        <begin position="1"/>
        <end position="21"/>
    </location>
</feature>
<feature type="compositionally biased region" description="Basic and acidic residues" evidence="1">
    <location>
        <begin position="201"/>
        <end position="225"/>
    </location>
</feature>
<feature type="region of interest" description="Disordered" evidence="1">
    <location>
        <begin position="198"/>
        <end position="225"/>
    </location>
</feature>
<feature type="compositionally biased region" description="Low complexity" evidence="1">
    <location>
        <begin position="380"/>
        <end position="391"/>
    </location>
</feature>
<feature type="region of interest" description="Disordered" evidence="1">
    <location>
        <begin position="373"/>
        <end position="396"/>
    </location>
</feature>
<dbReference type="EMBL" id="CAAALY010022621">
    <property type="protein sequence ID" value="VEL14878.1"/>
    <property type="molecule type" value="Genomic_DNA"/>
</dbReference>
<feature type="compositionally biased region" description="Basic and acidic residues" evidence="1">
    <location>
        <begin position="1"/>
        <end position="15"/>
    </location>
</feature>
<protein>
    <submittedName>
        <fullName evidence="2">Uncharacterized protein</fullName>
    </submittedName>
</protein>
<evidence type="ECO:0000313" key="2">
    <source>
        <dbReference type="EMBL" id="VEL14878.1"/>
    </source>
</evidence>
<name>A0A448WLL1_9PLAT</name>
<keyword evidence="3" id="KW-1185">Reference proteome</keyword>
<evidence type="ECO:0000313" key="3">
    <source>
        <dbReference type="Proteomes" id="UP000784294"/>
    </source>
</evidence>
<accession>A0A448WLL1</accession>
<dbReference type="AlphaFoldDB" id="A0A448WLL1"/>
<sequence>MCQSAHHELDQELDPRPLGSTRSRMVRRLTGWLSSSLNSMTQRIKSSSLTTTTKVAHEAGGGLATGPRRRTRPILFSNSPVATGGERKTRRKRRIITATTVSRDNSASITCRPGLGNINTSASFTCASTDATATEGDRCSSRELVEDEAFSAPGSGRLRIIRTNPFCGLFNGRFPSESAWHGCSKSRNPMSTSLITGSIGLRDEMNKSKPASDSRPEVLDKEDTGKEVESSLSFLALDMTQSATANLCFGPSDAPSELQAAPSSPHRLNLAFSVSGSGLASPHLSLSDLDLNEQPSSLPSICNQSQTSSELIGHTSLPSSDLLCSQSDSQKNYSCKPPSSPSCTATTIVCLSHSSRPTKVNGSEEHISGISSKLSGATESPLGFGPSSGSSYDTEKGDRWTISISSLVSRLTSSRRSQLARPATKFAGEQTKRLA</sequence>
<organism evidence="2 3">
    <name type="scientific">Protopolystoma xenopodis</name>
    <dbReference type="NCBI Taxonomy" id="117903"/>
    <lineage>
        <taxon>Eukaryota</taxon>
        <taxon>Metazoa</taxon>
        <taxon>Spiralia</taxon>
        <taxon>Lophotrochozoa</taxon>
        <taxon>Platyhelminthes</taxon>
        <taxon>Monogenea</taxon>
        <taxon>Polyopisthocotylea</taxon>
        <taxon>Polystomatidea</taxon>
        <taxon>Polystomatidae</taxon>
        <taxon>Protopolystoma</taxon>
    </lineage>
</organism>
<dbReference type="Proteomes" id="UP000784294">
    <property type="component" value="Unassembled WGS sequence"/>
</dbReference>